<accession>A0A7X5BUL1</accession>
<evidence type="ECO:0000259" key="1">
    <source>
        <dbReference type="PROSITE" id="PS51704"/>
    </source>
</evidence>
<keyword evidence="3" id="KW-1185">Reference proteome</keyword>
<name>A0A7X5BUL1_9BACL</name>
<sequence length="306" mass="34020">MVPAFTPSKLPQLLISLFIFFSMPVLLSPIQSESLPPDCGANANAAPISQHLESLAPYDWVKQAPLISHALGGIGGFPGTNSREALEQAYGCGHRVFETDLSVTSDGHLVLRHDWEAGTYPVLGQAVQADNEPLTLEKFEALPIQGHYSPVTFKELLVFMAAHPDMLLVTDTKEDDGAKAAAIFKRIVAETKSVDPSLLGRLIPQLYQANNYEAVNGVYPFKQYMYTLYMNKDTDEQIVRDVAAMGIRIVVMDENRYSPEFVQALKREGVYTYVNTINDIGRIEELRRDGVQGVMTDFIMPQQLPR</sequence>
<dbReference type="InterPro" id="IPR017946">
    <property type="entry name" value="PLC-like_Pdiesterase_TIM-brl"/>
</dbReference>
<dbReference type="AlphaFoldDB" id="A0A7X5BUL1"/>
<dbReference type="Proteomes" id="UP000558113">
    <property type="component" value="Unassembled WGS sequence"/>
</dbReference>
<proteinExistence type="predicted"/>
<protein>
    <recommendedName>
        <fullName evidence="1">GP-PDE domain-containing protein</fullName>
    </recommendedName>
</protein>
<dbReference type="CDD" id="cd08583">
    <property type="entry name" value="PI-PLCc_GDPD_SF_unchar1"/>
    <property type="match status" value="1"/>
</dbReference>
<dbReference type="RefSeq" id="WP_161693327.1">
    <property type="nucleotide sequence ID" value="NZ_JAAAMU010000001.1"/>
</dbReference>
<dbReference type="InterPro" id="IPR030395">
    <property type="entry name" value="GP_PDE_dom"/>
</dbReference>
<dbReference type="EMBL" id="JAAAMU010000001">
    <property type="protein sequence ID" value="NBC67488.1"/>
    <property type="molecule type" value="Genomic_DNA"/>
</dbReference>
<dbReference type="Pfam" id="PF03009">
    <property type="entry name" value="GDPD"/>
    <property type="match status" value="1"/>
</dbReference>
<dbReference type="PROSITE" id="PS51704">
    <property type="entry name" value="GP_PDE"/>
    <property type="match status" value="1"/>
</dbReference>
<evidence type="ECO:0000313" key="3">
    <source>
        <dbReference type="Proteomes" id="UP000558113"/>
    </source>
</evidence>
<dbReference type="GO" id="GO:0008081">
    <property type="term" value="F:phosphoric diester hydrolase activity"/>
    <property type="evidence" value="ECO:0007669"/>
    <property type="project" value="InterPro"/>
</dbReference>
<dbReference type="Gene3D" id="3.20.20.190">
    <property type="entry name" value="Phosphatidylinositol (PI) phosphodiesterase"/>
    <property type="match status" value="1"/>
</dbReference>
<dbReference type="PANTHER" id="PTHR46211:SF14">
    <property type="entry name" value="GLYCEROPHOSPHODIESTER PHOSPHODIESTERASE"/>
    <property type="match status" value="1"/>
</dbReference>
<feature type="domain" description="GP-PDE" evidence="1">
    <location>
        <begin position="65"/>
        <end position="306"/>
    </location>
</feature>
<dbReference type="PANTHER" id="PTHR46211">
    <property type="entry name" value="GLYCEROPHOSPHORYL DIESTER PHOSPHODIESTERASE"/>
    <property type="match status" value="1"/>
</dbReference>
<reference evidence="2 3" key="1">
    <citation type="submission" date="2020-01" db="EMBL/GenBank/DDBJ databases">
        <title>Paenibacillus soybeanensis sp. nov. isolated from the nodules of soybean (Glycine max(L.) Merr).</title>
        <authorList>
            <person name="Wang H."/>
        </authorList>
    </citation>
    <scope>NUCLEOTIDE SEQUENCE [LARGE SCALE GENOMIC DNA]</scope>
    <source>
        <strain evidence="2 3">DSM 23054</strain>
    </source>
</reference>
<comment type="caution">
    <text evidence="2">The sequence shown here is derived from an EMBL/GenBank/DDBJ whole genome shotgun (WGS) entry which is preliminary data.</text>
</comment>
<gene>
    <name evidence="2" type="ORF">GT003_00580</name>
</gene>
<dbReference type="SUPFAM" id="SSF51695">
    <property type="entry name" value="PLC-like phosphodiesterases"/>
    <property type="match status" value="1"/>
</dbReference>
<dbReference type="OrthoDB" id="2033680at2"/>
<dbReference type="GO" id="GO:0006629">
    <property type="term" value="P:lipid metabolic process"/>
    <property type="evidence" value="ECO:0007669"/>
    <property type="project" value="InterPro"/>
</dbReference>
<evidence type="ECO:0000313" key="2">
    <source>
        <dbReference type="EMBL" id="NBC67488.1"/>
    </source>
</evidence>
<organism evidence="2 3">
    <name type="scientific">Paenibacillus sacheonensis</name>
    <dbReference type="NCBI Taxonomy" id="742054"/>
    <lineage>
        <taxon>Bacteria</taxon>
        <taxon>Bacillati</taxon>
        <taxon>Bacillota</taxon>
        <taxon>Bacilli</taxon>
        <taxon>Bacillales</taxon>
        <taxon>Paenibacillaceae</taxon>
        <taxon>Paenibacillus</taxon>
    </lineage>
</organism>